<gene>
    <name evidence="3" type="ORF">I312_02849</name>
</gene>
<dbReference type="AlphaFoldDB" id="A0A0D0TM27"/>
<dbReference type="EMBL" id="KN847979">
    <property type="protein sequence ID" value="KIR47702.1"/>
    <property type="molecule type" value="Genomic_DNA"/>
</dbReference>
<feature type="compositionally biased region" description="Basic and acidic residues" evidence="1">
    <location>
        <begin position="174"/>
        <end position="185"/>
    </location>
</feature>
<feature type="transmembrane region" description="Helical" evidence="2">
    <location>
        <begin position="94"/>
        <end position="115"/>
    </location>
</feature>
<protein>
    <submittedName>
        <fullName evidence="3">Uncharacterized protein</fullName>
    </submittedName>
</protein>
<accession>A0A0D0TM27</accession>
<organism evidence="3">
    <name type="scientific">Cryptococcus bacillisporus CA1280</name>
    <dbReference type="NCBI Taxonomy" id="1296109"/>
    <lineage>
        <taxon>Eukaryota</taxon>
        <taxon>Fungi</taxon>
        <taxon>Dikarya</taxon>
        <taxon>Basidiomycota</taxon>
        <taxon>Agaricomycotina</taxon>
        <taxon>Tremellomycetes</taxon>
        <taxon>Tremellales</taxon>
        <taxon>Cryptococcaceae</taxon>
        <taxon>Cryptococcus</taxon>
        <taxon>Cryptococcus gattii species complex</taxon>
    </lineage>
</organism>
<evidence type="ECO:0000256" key="1">
    <source>
        <dbReference type="SAM" id="MobiDB-lite"/>
    </source>
</evidence>
<feature type="region of interest" description="Disordered" evidence="1">
    <location>
        <begin position="116"/>
        <end position="201"/>
    </location>
</feature>
<keyword evidence="2" id="KW-0812">Transmembrane</keyword>
<feature type="compositionally biased region" description="Basic and acidic residues" evidence="1">
    <location>
        <begin position="118"/>
        <end position="167"/>
    </location>
</feature>
<evidence type="ECO:0000313" key="3">
    <source>
        <dbReference type="EMBL" id="KIR47702.1"/>
    </source>
</evidence>
<keyword evidence="2" id="KW-0472">Membrane</keyword>
<dbReference type="HOGENOM" id="CLU_1360342_0_0_1"/>
<name>A0A0D0TM27_CRYGA</name>
<keyword evidence="2" id="KW-1133">Transmembrane helix</keyword>
<sequence>MVRKALDPVFITCGPNLSDSAVSPVSQNGNQRVVISPSINWYPPPSDLRQHYCDLHQSECLHQRTPVETNPTERSNTTLEDDLTQGRGLKHIDWPGVGLAFTLLLIILFAIHANWPGDGEKEDMKKEKGSSGSRSDSKDRKASNKTEGEMKKDKKESRGDEGKEKKEAKKKRGNEKDNDKDEKKLSSKSSSKRNSAEGNDD</sequence>
<proteinExistence type="predicted"/>
<dbReference type="OrthoDB" id="2565355at2759"/>
<evidence type="ECO:0000256" key="2">
    <source>
        <dbReference type="SAM" id="Phobius"/>
    </source>
</evidence>
<reference evidence="3" key="1">
    <citation type="submission" date="2015-01" db="EMBL/GenBank/DDBJ databases">
        <title>The Genome Sequence of Cryptococcus gattii CA1280.</title>
        <authorList>
            <consortium name="The Broad Institute Genomics Platform"/>
            <person name="Cuomo C."/>
            <person name="Litvintseva A."/>
            <person name="Chen Y."/>
            <person name="Heitman J."/>
            <person name="Sun S."/>
            <person name="Springer D."/>
            <person name="Dromer F."/>
            <person name="Young S."/>
            <person name="Zeng Q."/>
            <person name="Gargeya S."/>
            <person name="Abouelleil A."/>
            <person name="Alvarado L."/>
            <person name="Chapman S.B."/>
            <person name="Gainer-Dewar J."/>
            <person name="Goldberg J."/>
            <person name="Griggs A."/>
            <person name="Gujja S."/>
            <person name="Hansen M."/>
            <person name="Howarth C."/>
            <person name="Imamovic A."/>
            <person name="Larimer J."/>
            <person name="Murphy C."/>
            <person name="Naylor J."/>
            <person name="Pearson M."/>
            <person name="Priest M."/>
            <person name="Roberts A."/>
            <person name="Saif S."/>
            <person name="Shea T."/>
            <person name="Sykes S."/>
            <person name="Wortman J."/>
            <person name="Nusbaum C."/>
            <person name="Birren B."/>
        </authorList>
    </citation>
    <scope>NUCLEOTIDE SEQUENCE [LARGE SCALE GENOMIC DNA]</scope>
    <source>
        <strain evidence="3">CA1280</strain>
    </source>
</reference>